<name>A0A4Y2IS29_ARAVE</name>
<evidence type="ECO:0000313" key="3">
    <source>
        <dbReference type="Proteomes" id="UP000499080"/>
    </source>
</evidence>
<reference evidence="2 3" key="1">
    <citation type="journal article" date="2019" name="Sci. Rep.">
        <title>Orb-weaving spider Araneus ventricosus genome elucidates the spidroin gene catalogue.</title>
        <authorList>
            <person name="Kono N."/>
            <person name="Nakamura H."/>
            <person name="Ohtoshi R."/>
            <person name="Moran D.A.P."/>
            <person name="Shinohara A."/>
            <person name="Yoshida Y."/>
            <person name="Fujiwara M."/>
            <person name="Mori M."/>
            <person name="Tomita M."/>
            <person name="Arakawa K."/>
        </authorList>
    </citation>
    <scope>NUCLEOTIDE SEQUENCE [LARGE SCALE GENOMIC DNA]</scope>
</reference>
<protein>
    <submittedName>
        <fullName evidence="2">Uncharacterized protein</fullName>
    </submittedName>
</protein>
<dbReference type="Proteomes" id="UP000499080">
    <property type="component" value="Unassembled WGS sequence"/>
</dbReference>
<feature type="non-terminal residue" evidence="2">
    <location>
        <position position="166"/>
    </location>
</feature>
<keyword evidence="3" id="KW-1185">Reference proteome</keyword>
<gene>
    <name evidence="2" type="ORF">AVEN_94218_1</name>
</gene>
<evidence type="ECO:0000256" key="1">
    <source>
        <dbReference type="SAM" id="MobiDB-lite"/>
    </source>
</evidence>
<organism evidence="2 3">
    <name type="scientific">Araneus ventricosus</name>
    <name type="common">Orbweaver spider</name>
    <name type="synonym">Epeira ventricosa</name>
    <dbReference type="NCBI Taxonomy" id="182803"/>
    <lineage>
        <taxon>Eukaryota</taxon>
        <taxon>Metazoa</taxon>
        <taxon>Ecdysozoa</taxon>
        <taxon>Arthropoda</taxon>
        <taxon>Chelicerata</taxon>
        <taxon>Arachnida</taxon>
        <taxon>Araneae</taxon>
        <taxon>Araneomorphae</taxon>
        <taxon>Entelegynae</taxon>
        <taxon>Araneoidea</taxon>
        <taxon>Araneidae</taxon>
        <taxon>Araneus</taxon>
    </lineage>
</organism>
<sequence length="166" mass="17901">MDRTPEPRTAASDADRTPEPRTAASDVDRAPEPRTAASDVDKFQVVTDSIELEMHIGDSVMDNSTEAAVNSIEVEVPRTGIDEFGSEIEIVASKVEVVEVSRMGIDEFGSSTIEIVASKVEVVEVSQTGIDEFGSSKIEIVASESRALEVRVVSERAGVHRRKQAA</sequence>
<comment type="caution">
    <text evidence="2">The sequence shown here is derived from an EMBL/GenBank/DDBJ whole genome shotgun (WGS) entry which is preliminary data.</text>
</comment>
<proteinExistence type="predicted"/>
<evidence type="ECO:0000313" key="2">
    <source>
        <dbReference type="EMBL" id="GBM80577.1"/>
    </source>
</evidence>
<dbReference type="AlphaFoldDB" id="A0A4Y2IS29"/>
<dbReference type="EMBL" id="BGPR01187174">
    <property type="protein sequence ID" value="GBM80577.1"/>
    <property type="molecule type" value="Genomic_DNA"/>
</dbReference>
<feature type="region of interest" description="Disordered" evidence="1">
    <location>
        <begin position="1"/>
        <end position="42"/>
    </location>
</feature>
<accession>A0A4Y2IS29</accession>